<dbReference type="PATRIC" id="fig|1423815.3.peg.687"/>
<dbReference type="RefSeq" id="WP_010624952.1">
    <property type="nucleotide sequence ID" value="NZ_AZFA01000016.1"/>
</dbReference>
<dbReference type="Pfam" id="PF12390">
    <property type="entry name" value="Se-cys_synth_N"/>
    <property type="match status" value="1"/>
</dbReference>
<dbReference type="SUPFAM" id="SSF53383">
    <property type="entry name" value="PLP-dependent transferases"/>
    <property type="match status" value="1"/>
</dbReference>
<evidence type="ECO:0000256" key="6">
    <source>
        <dbReference type="ARBA" id="ARBA00023266"/>
    </source>
</evidence>
<dbReference type="Pfam" id="PF03841">
    <property type="entry name" value="SelA"/>
    <property type="match status" value="1"/>
</dbReference>
<keyword evidence="12" id="KW-1185">Reference proteome</keyword>
<evidence type="ECO:0000256" key="1">
    <source>
        <dbReference type="ARBA" id="ARBA00001933"/>
    </source>
</evidence>
<dbReference type="EMBL" id="AZFA01000016">
    <property type="protein sequence ID" value="KRL66307.1"/>
    <property type="molecule type" value="Genomic_DNA"/>
</dbReference>
<comment type="catalytic activity">
    <reaction evidence="8">
        <text>L-seryl-tRNA(Sec) + selenophosphate + H(+) = L-selenocysteinyl-tRNA(Sec) + phosphate</text>
        <dbReference type="Rhea" id="RHEA:22728"/>
        <dbReference type="Rhea" id="RHEA-COMP:9742"/>
        <dbReference type="Rhea" id="RHEA-COMP:9743"/>
        <dbReference type="ChEBI" id="CHEBI:15378"/>
        <dbReference type="ChEBI" id="CHEBI:16144"/>
        <dbReference type="ChEBI" id="CHEBI:43474"/>
        <dbReference type="ChEBI" id="CHEBI:78533"/>
        <dbReference type="ChEBI" id="CHEBI:78573"/>
        <dbReference type="EC" id="2.9.1.1"/>
    </reaction>
</comment>
<evidence type="ECO:0000313" key="12">
    <source>
        <dbReference type="Proteomes" id="UP000051647"/>
    </source>
</evidence>
<dbReference type="Gene3D" id="3.90.1150.180">
    <property type="match status" value="1"/>
</dbReference>
<gene>
    <name evidence="8" type="primary">selA</name>
    <name evidence="11" type="ORF">FC27_GL000678</name>
</gene>
<comment type="caution">
    <text evidence="11">The sequence shown here is derived from an EMBL/GenBank/DDBJ whole genome shotgun (WGS) entry which is preliminary data.</text>
</comment>
<keyword evidence="2 8" id="KW-0963">Cytoplasm</keyword>
<dbReference type="NCBIfam" id="TIGR00474">
    <property type="entry name" value="selA"/>
    <property type="match status" value="1"/>
</dbReference>
<comment type="function">
    <text evidence="8">Converts seryl-tRNA(Sec) to selenocysteinyl-tRNA(Sec) required for selenoprotein biosynthesis.</text>
</comment>
<dbReference type="InterPro" id="IPR015421">
    <property type="entry name" value="PyrdxlP-dep_Trfase_major"/>
</dbReference>
<comment type="cofactor">
    <cofactor evidence="1 8 9">
        <name>pyridoxal 5'-phosphate</name>
        <dbReference type="ChEBI" id="CHEBI:597326"/>
    </cofactor>
</comment>
<proteinExistence type="inferred from homology"/>
<dbReference type="GO" id="GO:0005737">
    <property type="term" value="C:cytoplasm"/>
    <property type="evidence" value="ECO:0007669"/>
    <property type="project" value="UniProtKB-SubCell"/>
</dbReference>
<dbReference type="InterPro" id="IPR018319">
    <property type="entry name" value="SelA-like"/>
</dbReference>
<comment type="similarity">
    <text evidence="7 8">Belongs to the SelA family.</text>
</comment>
<evidence type="ECO:0000256" key="7">
    <source>
        <dbReference type="ARBA" id="ARBA00044507"/>
    </source>
</evidence>
<dbReference type="Proteomes" id="UP000051647">
    <property type="component" value="Unassembled WGS sequence"/>
</dbReference>
<feature type="modified residue" description="N6-(pyridoxal phosphate)lysine" evidence="8 9">
    <location>
        <position position="292"/>
    </location>
</feature>
<comment type="subcellular location">
    <subcellularLocation>
        <location evidence="8">Cytoplasm</location>
    </subcellularLocation>
</comment>
<organism evidence="11 12">
    <name type="scientific">Companilactobacillus versmoldensis DSM 14857 = KCTC 3814</name>
    <dbReference type="NCBI Taxonomy" id="1423815"/>
    <lineage>
        <taxon>Bacteria</taxon>
        <taxon>Bacillati</taxon>
        <taxon>Bacillota</taxon>
        <taxon>Bacilli</taxon>
        <taxon>Lactobacillales</taxon>
        <taxon>Lactobacillaceae</taxon>
        <taxon>Companilactobacillus</taxon>
    </lineage>
</organism>
<feature type="domain" description="L-seryl-tRNA selenium transferase N-terminal" evidence="10">
    <location>
        <begin position="7"/>
        <end position="46"/>
    </location>
</feature>
<dbReference type="InterPro" id="IPR015424">
    <property type="entry name" value="PyrdxlP-dep_Trfase"/>
</dbReference>
<dbReference type="STRING" id="1423815.FC27_GL000678"/>
<dbReference type="GO" id="GO:0004125">
    <property type="term" value="F:L-seryl-tRNA(Sec) selenium transferase activity"/>
    <property type="evidence" value="ECO:0007669"/>
    <property type="project" value="UniProtKB-UniRule"/>
</dbReference>
<evidence type="ECO:0000256" key="2">
    <source>
        <dbReference type="ARBA" id="ARBA00022490"/>
    </source>
</evidence>
<keyword evidence="3 8" id="KW-0808">Transferase</keyword>
<accession>A0A0R1SK00</accession>
<dbReference type="InterPro" id="IPR025862">
    <property type="entry name" value="SelA_trans_N_dom"/>
</dbReference>
<dbReference type="eggNOG" id="COG1921">
    <property type="taxonomic scope" value="Bacteria"/>
</dbReference>
<keyword evidence="5 8" id="KW-0648">Protein biosynthesis</keyword>
<reference evidence="11 12" key="1">
    <citation type="journal article" date="2015" name="Genome Announc.">
        <title>Expanding the biotechnology potential of lactobacilli through comparative genomics of 213 strains and associated genera.</title>
        <authorList>
            <person name="Sun Z."/>
            <person name="Harris H.M."/>
            <person name="McCann A."/>
            <person name="Guo C."/>
            <person name="Argimon S."/>
            <person name="Zhang W."/>
            <person name="Yang X."/>
            <person name="Jeffery I.B."/>
            <person name="Cooney J.C."/>
            <person name="Kagawa T.F."/>
            <person name="Liu W."/>
            <person name="Song Y."/>
            <person name="Salvetti E."/>
            <person name="Wrobel A."/>
            <person name="Rasinkangas P."/>
            <person name="Parkhill J."/>
            <person name="Rea M.C."/>
            <person name="O'Sullivan O."/>
            <person name="Ritari J."/>
            <person name="Douillard F.P."/>
            <person name="Paul Ross R."/>
            <person name="Yang R."/>
            <person name="Briner A.E."/>
            <person name="Felis G.E."/>
            <person name="de Vos W.M."/>
            <person name="Barrangou R."/>
            <person name="Klaenhammer T.R."/>
            <person name="Caufield P.W."/>
            <person name="Cui Y."/>
            <person name="Zhang H."/>
            <person name="O'Toole P.W."/>
        </authorList>
    </citation>
    <scope>NUCLEOTIDE SEQUENCE [LARGE SCALE GENOMIC DNA]</scope>
    <source>
        <strain evidence="11 12">DSM 14857</strain>
    </source>
</reference>
<dbReference type="AlphaFoldDB" id="A0A0R1SK00"/>
<evidence type="ECO:0000256" key="5">
    <source>
        <dbReference type="ARBA" id="ARBA00022917"/>
    </source>
</evidence>
<comment type="pathway">
    <text evidence="8">Aminoacyl-tRNA biosynthesis; selenocysteinyl-tRNA(Sec) biosynthesis; selenocysteinyl-tRNA(Sec) from L-seryl-tRNA(Sec) (bacterial route): step 1/1.</text>
</comment>
<dbReference type="PANTHER" id="PTHR32328">
    <property type="entry name" value="L-SERYL-TRNA(SEC) SELENIUM TRANSFERASE"/>
    <property type="match status" value="1"/>
</dbReference>
<dbReference type="Gene3D" id="3.40.640.10">
    <property type="entry name" value="Type I PLP-dependent aspartate aminotransferase-like (Major domain)"/>
    <property type="match status" value="1"/>
</dbReference>
<evidence type="ECO:0000313" key="11">
    <source>
        <dbReference type="EMBL" id="KRL66307.1"/>
    </source>
</evidence>
<dbReference type="UniPathway" id="UPA00906">
    <property type="reaction ID" value="UER00896"/>
</dbReference>
<dbReference type="HAMAP" id="MF_00423">
    <property type="entry name" value="SelA"/>
    <property type="match status" value="1"/>
</dbReference>
<keyword evidence="4 8" id="KW-0663">Pyridoxal phosphate</keyword>
<dbReference type="EC" id="2.9.1.1" evidence="8"/>
<dbReference type="GO" id="GO:0001514">
    <property type="term" value="P:selenocysteine incorporation"/>
    <property type="evidence" value="ECO:0007669"/>
    <property type="project" value="UniProtKB-UniRule"/>
</dbReference>
<dbReference type="GO" id="GO:0001717">
    <property type="term" value="P:conversion of seryl-tRNAsec to selenocys-tRNAsec"/>
    <property type="evidence" value="ECO:0007669"/>
    <property type="project" value="UniProtKB-UniRule"/>
</dbReference>
<protein>
    <recommendedName>
        <fullName evidence="8">L-seryl-tRNA(Sec) selenium transferase</fullName>
        <ecNumber evidence="8">2.9.1.1</ecNumber>
    </recommendedName>
    <alternativeName>
        <fullName evidence="8">Selenocysteine synthase</fullName>
        <shortName evidence="8">Sec synthase</shortName>
    </alternativeName>
    <alternativeName>
        <fullName evidence="8">Selenocysteinyl-tRNA(Sec) synthase</fullName>
    </alternativeName>
</protein>
<evidence type="ECO:0000259" key="10">
    <source>
        <dbReference type="Pfam" id="PF12390"/>
    </source>
</evidence>
<evidence type="ECO:0000256" key="3">
    <source>
        <dbReference type="ARBA" id="ARBA00022679"/>
    </source>
</evidence>
<sequence length="463" mass="51469">MEASKILRQLPSVNEMLNSSDAKRWIKNSTQPVVKKIIDDVLDETRQQVLEGKLDDINDDYLSKQVEKKLADRRVRRLQPVINATGVILHTNLGRAKLPDSAVKAIESVANHATNLEYDITIGQRGDRYKYVGQLVSELTGAEDAIVVNNNAAAVMLVLSTLFNQKELIISRGQLVEIGGSFRIPDIITSTGGILKEVGTTNKTHIKDYENAINEETGGILRVHTSNYKLIGFSETPDSKELAQLCTKYHLPLVNDLGSGLMLNLDQYGFGHEPTIREEVESCDLVMFSGDKLLGGPQAGIIAGKKKYIDRIKHNQLLRALRVDKMTLSALIATLKIYRDPEHAIEKIPVLRELTMDKGVVLEKATKLQKLILDKTDFQATIAEGTSMVGGGSFPDVQLPTYLIDLKASASETKLNRLLEYAKYPIISRINHGQVFLDLRSIDESDFEKIIISLNDVAKKINK</sequence>
<evidence type="ECO:0000256" key="9">
    <source>
        <dbReference type="PIRSR" id="PIRSR618319-50"/>
    </source>
</evidence>
<dbReference type="InterPro" id="IPR004534">
    <property type="entry name" value="SelA_trans"/>
</dbReference>
<name>A0A0R1SK00_9LACO</name>
<dbReference type="PANTHER" id="PTHR32328:SF0">
    <property type="entry name" value="L-SERYL-TRNA(SEC) SELENIUM TRANSFERASE"/>
    <property type="match status" value="1"/>
</dbReference>
<keyword evidence="6 8" id="KW-0711">Selenium</keyword>
<dbReference type="OrthoDB" id="9787096at2"/>
<evidence type="ECO:0000256" key="8">
    <source>
        <dbReference type="HAMAP-Rule" id="MF_00423"/>
    </source>
</evidence>
<evidence type="ECO:0000256" key="4">
    <source>
        <dbReference type="ARBA" id="ARBA00022898"/>
    </source>
</evidence>